<gene>
    <name evidence="1" type="ORF">PVAP13_7NG045523</name>
</gene>
<comment type="caution">
    <text evidence="1">The sequence shown here is derived from an EMBL/GenBank/DDBJ whole genome shotgun (WGS) entry which is preliminary data.</text>
</comment>
<name>A0A8T0PSX8_PANVG</name>
<organism evidence="1 2">
    <name type="scientific">Panicum virgatum</name>
    <name type="common">Blackwell switchgrass</name>
    <dbReference type="NCBI Taxonomy" id="38727"/>
    <lineage>
        <taxon>Eukaryota</taxon>
        <taxon>Viridiplantae</taxon>
        <taxon>Streptophyta</taxon>
        <taxon>Embryophyta</taxon>
        <taxon>Tracheophyta</taxon>
        <taxon>Spermatophyta</taxon>
        <taxon>Magnoliopsida</taxon>
        <taxon>Liliopsida</taxon>
        <taxon>Poales</taxon>
        <taxon>Poaceae</taxon>
        <taxon>PACMAD clade</taxon>
        <taxon>Panicoideae</taxon>
        <taxon>Panicodae</taxon>
        <taxon>Paniceae</taxon>
        <taxon>Panicinae</taxon>
        <taxon>Panicum</taxon>
        <taxon>Panicum sect. Hiantes</taxon>
    </lineage>
</organism>
<protein>
    <submittedName>
        <fullName evidence="1">Uncharacterized protein</fullName>
    </submittedName>
</protein>
<dbReference type="AlphaFoldDB" id="A0A8T0PSX8"/>
<accession>A0A8T0PSX8</accession>
<dbReference type="Proteomes" id="UP000823388">
    <property type="component" value="Chromosome 7N"/>
</dbReference>
<reference evidence="1" key="1">
    <citation type="submission" date="2020-05" db="EMBL/GenBank/DDBJ databases">
        <title>WGS assembly of Panicum virgatum.</title>
        <authorList>
            <person name="Lovell J.T."/>
            <person name="Jenkins J."/>
            <person name="Shu S."/>
            <person name="Juenger T.E."/>
            <person name="Schmutz J."/>
        </authorList>
    </citation>
    <scope>NUCLEOTIDE SEQUENCE</scope>
    <source>
        <strain evidence="1">AP13</strain>
    </source>
</reference>
<proteinExistence type="predicted"/>
<sequence>MDWYGVLKKISTLDFPGEKEVIMFEWYSKDQYGIIDIDTTCRRYVNDPYVLGTQVEQVFYSRTLFSMPEPKENEQQGQIDIDSVDVGVETVNISTQHEELTNWTRNDLQGVTGDASITETAIPVPERNYDDLVDEHVDNDDTYIDDGHVAPVNSLGQGQDDEFFCINIFFDMLGTVRFSVLISHV</sequence>
<evidence type="ECO:0000313" key="2">
    <source>
        <dbReference type="Proteomes" id="UP000823388"/>
    </source>
</evidence>
<dbReference type="EMBL" id="CM029050">
    <property type="protein sequence ID" value="KAG2565103.1"/>
    <property type="molecule type" value="Genomic_DNA"/>
</dbReference>
<evidence type="ECO:0000313" key="1">
    <source>
        <dbReference type="EMBL" id="KAG2565103.1"/>
    </source>
</evidence>
<keyword evidence="2" id="KW-1185">Reference proteome</keyword>